<sequence length="61" mass="6920">MASQVVAVEKMQDLPRLQDPPTYLISIAHTSLKRGEGADFLTKEEEQEEKGVKPNKVYYVI</sequence>
<dbReference type="GeneID" id="9052288"/>
<name>C5L1I0_PERM5</name>
<dbReference type="AlphaFoldDB" id="C5L1I0"/>
<dbReference type="InParanoid" id="C5L1I0"/>
<gene>
    <name evidence="1" type="ORF">Pmar_PMAR025962</name>
</gene>
<evidence type="ECO:0000313" key="2">
    <source>
        <dbReference type="Proteomes" id="UP000007800"/>
    </source>
</evidence>
<dbReference type="EMBL" id="GG678316">
    <property type="protein sequence ID" value="EER09407.1"/>
    <property type="molecule type" value="Genomic_DNA"/>
</dbReference>
<protein>
    <submittedName>
        <fullName evidence="1">Uncharacterized protein</fullName>
    </submittedName>
</protein>
<proteinExistence type="predicted"/>
<accession>C5L1I0</accession>
<keyword evidence="2" id="KW-1185">Reference proteome</keyword>
<organism evidence="2">
    <name type="scientific">Perkinsus marinus (strain ATCC 50983 / TXsc)</name>
    <dbReference type="NCBI Taxonomy" id="423536"/>
    <lineage>
        <taxon>Eukaryota</taxon>
        <taxon>Sar</taxon>
        <taxon>Alveolata</taxon>
        <taxon>Perkinsozoa</taxon>
        <taxon>Perkinsea</taxon>
        <taxon>Perkinsida</taxon>
        <taxon>Perkinsidae</taxon>
        <taxon>Perkinsus</taxon>
    </lineage>
</organism>
<reference evidence="1 2" key="1">
    <citation type="submission" date="2008-07" db="EMBL/GenBank/DDBJ databases">
        <authorList>
            <person name="El-Sayed N."/>
            <person name="Caler E."/>
            <person name="Inman J."/>
            <person name="Amedeo P."/>
            <person name="Hass B."/>
            <person name="Wortman J."/>
        </authorList>
    </citation>
    <scope>NUCLEOTIDE SEQUENCE [LARGE SCALE GENOMIC DNA]</scope>
    <source>
        <strain evidence="2">ATCC 50983 / TXsc</strain>
    </source>
</reference>
<dbReference type="RefSeq" id="XP_002777591.1">
    <property type="nucleotide sequence ID" value="XM_002777545.1"/>
</dbReference>
<evidence type="ECO:0000313" key="1">
    <source>
        <dbReference type="EMBL" id="EER09407.1"/>
    </source>
</evidence>
<dbReference type="Proteomes" id="UP000007800">
    <property type="component" value="Unassembled WGS sequence"/>
</dbReference>